<evidence type="ECO:0000313" key="2">
    <source>
        <dbReference type="Proteomes" id="UP000515344"/>
    </source>
</evidence>
<accession>A0A7G5XFR1</accession>
<name>A0A7G5XFR1_9BACT</name>
<reference evidence="2" key="1">
    <citation type="submission" date="2020-08" db="EMBL/GenBank/DDBJ databases">
        <title>Lacibacter sp. S13-6-6 genome sequencing.</title>
        <authorList>
            <person name="Jin L."/>
        </authorList>
    </citation>
    <scope>NUCLEOTIDE SEQUENCE [LARGE SCALE GENOMIC DNA]</scope>
    <source>
        <strain evidence="2">S13-6-6</strain>
    </source>
</reference>
<dbReference type="KEGG" id="lacs:H4075_19965"/>
<proteinExistence type="predicted"/>
<gene>
    <name evidence="1" type="ORF">H4075_19965</name>
</gene>
<dbReference type="Proteomes" id="UP000515344">
    <property type="component" value="Chromosome"/>
</dbReference>
<protein>
    <recommendedName>
        <fullName evidence="3">Response regulator</fullName>
    </recommendedName>
</protein>
<sequence length="166" mass="19535">MRNKIVYLDDQVLYPDAVMKLVDPKKERFLFIRFQHPDACLKYVFNSIESNSKIDLIITDFIHPGMNGYDFSLSVRSIESSYSYFKPIPIILLSFTNPSYELSEKDIQELMIKNPDNDREYYERYRENRRAFKQAVDNNFFSAVLGKHVEGTEILKAIEKALESNE</sequence>
<keyword evidence="2" id="KW-1185">Reference proteome</keyword>
<organism evidence="1 2">
    <name type="scientific">Lacibacter sediminis</name>
    <dbReference type="NCBI Taxonomy" id="2760713"/>
    <lineage>
        <taxon>Bacteria</taxon>
        <taxon>Pseudomonadati</taxon>
        <taxon>Bacteroidota</taxon>
        <taxon>Chitinophagia</taxon>
        <taxon>Chitinophagales</taxon>
        <taxon>Chitinophagaceae</taxon>
        <taxon>Lacibacter</taxon>
    </lineage>
</organism>
<dbReference type="Gene3D" id="3.40.50.2300">
    <property type="match status" value="1"/>
</dbReference>
<dbReference type="SUPFAM" id="SSF52172">
    <property type="entry name" value="CheY-like"/>
    <property type="match status" value="1"/>
</dbReference>
<evidence type="ECO:0008006" key="3">
    <source>
        <dbReference type="Google" id="ProtNLM"/>
    </source>
</evidence>
<dbReference type="AlphaFoldDB" id="A0A7G5XFR1"/>
<dbReference type="InterPro" id="IPR011006">
    <property type="entry name" value="CheY-like_superfamily"/>
</dbReference>
<evidence type="ECO:0000313" key="1">
    <source>
        <dbReference type="EMBL" id="QNA44314.1"/>
    </source>
</evidence>
<dbReference type="EMBL" id="CP060007">
    <property type="protein sequence ID" value="QNA44314.1"/>
    <property type="molecule type" value="Genomic_DNA"/>
</dbReference>
<dbReference type="RefSeq" id="WP_182802576.1">
    <property type="nucleotide sequence ID" value="NZ_CP060007.1"/>
</dbReference>